<proteinExistence type="predicted"/>
<dbReference type="InterPro" id="IPR024495">
    <property type="entry name" value="DUF2771"/>
</dbReference>
<dbReference type="AlphaFoldDB" id="A0A846LJ63"/>
<organism evidence="1 2">
    <name type="scientific">Modestobacter marinus</name>
    <dbReference type="NCBI Taxonomy" id="477641"/>
    <lineage>
        <taxon>Bacteria</taxon>
        <taxon>Bacillati</taxon>
        <taxon>Actinomycetota</taxon>
        <taxon>Actinomycetes</taxon>
        <taxon>Geodermatophilales</taxon>
        <taxon>Geodermatophilaceae</taxon>
        <taxon>Modestobacter</taxon>
    </lineage>
</organism>
<dbReference type="RefSeq" id="WP_229682339.1">
    <property type="nucleotide sequence ID" value="NZ_BAABJU010000027.1"/>
</dbReference>
<sequence length="169" mass="17342">MNGAGRASGTALLSGVLLLAGCGDADSAGGTAEDGDGGTVPSITVRAGGDPITVDPTQYCLDGEGQRYRTDPTYLEVAPDTQVLLEVPDVVAEAGWSVQVFDERLQERIGDIDVPAGSAEFDEINTSDVVPPTYYLVVVEDSDTDACEGLSGAWPVGFIRADGAATTTG</sequence>
<dbReference type="EMBL" id="JAAMPA010000001">
    <property type="protein sequence ID" value="NIH66052.1"/>
    <property type="molecule type" value="Genomic_DNA"/>
</dbReference>
<evidence type="ECO:0008006" key="3">
    <source>
        <dbReference type="Google" id="ProtNLM"/>
    </source>
</evidence>
<dbReference type="PROSITE" id="PS51257">
    <property type="entry name" value="PROKAR_LIPOPROTEIN"/>
    <property type="match status" value="1"/>
</dbReference>
<reference evidence="1 2" key="1">
    <citation type="submission" date="2020-02" db="EMBL/GenBank/DDBJ databases">
        <title>Sequencing the genomes of 1000 actinobacteria strains.</title>
        <authorList>
            <person name="Klenk H.-P."/>
        </authorList>
    </citation>
    <scope>NUCLEOTIDE SEQUENCE [LARGE SCALE GENOMIC DNA]</scope>
    <source>
        <strain evidence="1 2">DSM 45201</strain>
    </source>
</reference>
<dbReference type="Pfam" id="PF10969">
    <property type="entry name" value="DUF2771"/>
    <property type="match status" value="1"/>
</dbReference>
<evidence type="ECO:0000313" key="2">
    <source>
        <dbReference type="Proteomes" id="UP000552836"/>
    </source>
</evidence>
<accession>A0A846LJ63</accession>
<dbReference type="Proteomes" id="UP000552836">
    <property type="component" value="Unassembled WGS sequence"/>
</dbReference>
<comment type="caution">
    <text evidence="1">The sequence shown here is derived from an EMBL/GenBank/DDBJ whole genome shotgun (WGS) entry which is preliminary data.</text>
</comment>
<gene>
    <name evidence="1" type="ORF">FB380_000498</name>
</gene>
<protein>
    <recommendedName>
        <fullName evidence="3">DUF2771 domain-containing protein</fullName>
    </recommendedName>
</protein>
<evidence type="ECO:0000313" key="1">
    <source>
        <dbReference type="EMBL" id="NIH66052.1"/>
    </source>
</evidence>
<name>A0A846LJ63_9ACTN</name>